<name>A0A2I0UTB9_LIMLA</name>
<organism evidence="2 3">
    <name type="scientific">Limosa lapponica baueri</name>
    <dbReference type="NCBI Taxonomy" id="1758121"/>
    <lineage>
        <taxon>Eukaryota</taxon>
        <taxon>Metazoa</taxon>
        <taxon>Chordata</taxon>
        <taxon>Craniata</taxon>
        <taxon>Vertebrata</taxon>
        <taxon>Euteleostomi</taxon>
        <taxon>Archelosauria</taxon>
        <taxon>Archosauria</taxon>
        <taxon>Dinosauria</taxon>
        <taxon>Saurischia</taxon>
        <taxon>Theropoda</taxon>
        <taxon>Coelurosauria</taxon>
        <taxon>Aves</taxon>
        <taxon>Neognathae</taxon>
        <taxon>Neoaves</taxon>
        <taxon>Charadriiformes</taxon>
        <taxon>Scolopacidae</taxon>
        <taxon>Limosa</taxon>
    </lineage>
</organism>
<keyword evidence="1" id="KW-0732">Signal</keyword>
<gene>
    <name evidence="2" type="ORF">llap_331</name>
</gene>
<evidence type="ECO:0000313" key="2">
    <source>
        <dbReference type="EMBL" id="PKU49292.1"/>
    </source>
</evidence>
<accession>A0A2I0UTB9</accession>
<dbReference type="OrthoDB" id="9428842at2759"/>
<evidence type="ECO:0000313" key="3">
    <source>
        <dbReference type="Proteomes" id="UP000233556"/>
    </source>
</evidence>
<evidence type="ECO:0000256" key="1">
    <source>
        <dbReference type="SAM" id="SignalP"/>
    </source>
</evidence>
<protein>
    <submittedName>
        <fullName evidence="2">Adamts-like protein 1 isoform x2</fullName>
    </submittedName>
</protein>
<keyword evidence="3" id="KW-1185">Reference proteome</keyword>
<dbReference type="EMBL" id="KZ505639">
    <property type="protein sequence ID" value="PKU49292.1"/>
    <property type="molecule type" value="Genomic_DNA"/>
</dbReference>
<feature type="signal peptide" evidence="1">
    <location>
        <begin position="1"/>
        <end position="30"/>
    </location>
</feature>
<feature type="chain" id="PRO_5014136286" evidence="1">
    <location>
        <begin position="31"/>
        <end position="88"/>
    </location>
</feature>
<dbReference type="Proteomes" id="UP000233556">
    <property type="component" value="Unassembled WGS sequence"/>
</dbReference>
<sequence length="88" mass="9746">MAAAAGQRRGTAASLLALALGLLAAAQVCGDQNQGAVFLREFTLIRRESLHDDFLSDLLNNHKTEDPVGIFCYSKIFDQKCLQKYRFL</sequence>
<proteinExistence type="predicted"/>
<reference evidence="3" key="2">
    <citation type="submission" date="2017-12" db="EMBL/GenBank/DDBJ databases">
        <title>Genome sequence of the Bar-tailed Godwit (Limosa lapponica baueri).</title>
        <authorList>
            <person name="Lima N.C.B."/>
            <person name="Parody-Merino A.M."/>
            <person name="Battley P.F."/>
            <person name="Fidler A.E."/>
            <person name="Prosdocimi F."/>
        </authorList>
    </citation>
    <scope>NUCLEOTIDE SEQUENCE [LARGE SCALE GENOMIC DNA]</scope>
</reference>
<reference evidence="3" key="1">
    <citation type="submission" date="2017-11" db="EMBL/GenBank/DDBJ databases">
        <authorList>
            <person name="Lima N.C."/>
            <person name="Parody-Merino A.M."/>
            <person name="Battley P.F."/>
            <person name="Fidler A.E."/>
            <person name="Prosdocimi F."/>
        </authorList>
    </citation>
    <scope>NUCLEOTIDE SEQUENCE [LARGE SCALE GENOMIC DNA]</scope>
</reference>
<dbReference type="AlphaFoldDB" id="A0A2I0UTB9"/>